<evidence type="ECO:0000256" key="2">
    <source>
        <dbReference type="ARBA" id="ARBA00022679"/>
    </source>
</evidence>
<dbReference type="Pfam" id="PF02782">
    <property type="entry name" value="FGGY_C"/>
    <property type="match status" value="1"/>
</dbReference>
<keyword evidence="4" id="KW-0418">Kinase</keyword>
<dbReference type="EMBL" id="CAMTCP010000247">
    <property type="protein sequence ID" value="CAI3637556.1"/>
    <property type="molecule type" value="Genomic_DNA"/>
</dbReference>
<keyword evidence="5" id="KW-0067">ATP-binding</keyword>
<dbReference type="GO" id="GO:0008993">
    <property type="term" value="F:rhamnulokinase activity"/>
    <property type="evidence" value="ECO:0007669"/>
    <property type="project" value="UniProtKB-EC"/>
</dbReference>
<keyword evidence="2 9" id="KW-0808">Transferase</keyword>
<keyword evidence="6" id="KW-0684">Rhamnose metabolism</keyword>
<evidence type="ECO:0000259" key="8">
    <source>
        <dbReference type="Pfam" id="PF02782"/>
    </source>
</evidence>
<reference evidence="9" key="1">
    <citation type="submission" date="2022-10" db="EMBL/GenBank/DDBJ databases">
        <authorList>
            <person name="Aires J."/>
            <person name="Mesa V."/>
        </authorList>
    </citation>
    <scope>NUCLEOTIDE SEQUENCE</scope>
    <source>
        <strain evidence="9">Clostridium neonatale JD116</strain>
    </source>
</reference>
<evidence type="ECO:0000256" key="5">
    <source>
        <dbReference type="ARBA" id="ARBA00022840"/>
    </source>
</evidence>
<keyword evidence="3" id="KW-0547">Nucleotide-binding</keyword>
<dbReference type="EC" id="2.7.1.5" evidence="9"/>
<accession>A0AAD1YIG7</accession>
<dbReference type="AlphaFoldDB" id="A0AAD1YIG7"/>
<evidence type="ECO:0000313" key="9">
    <source>
        <dbReference type="EMBL" id="CAI3637556.1"/>
    </source>
</evidence>
<dbReference type="GO" id="GO:0019301">
    <property type="term" value="P:rhamnose catabolic process"/>
    <property type="evidence" value="ECO:0007669"/>
    <property type="project" value="InterPro"/>
</dbReference>
<name>A0AAD1YIG7_9CLOT</name>
<dbReference type="InterPro" id="IPR018484">
    <property type="entry name" value="FGGY_N"/>
</dbReference>
<evidence type="ECO:0000256" key="4">
    <source>
        <dbReference type="ARBA" id="ARBA00022777"/>
    </source>
</evidence>
<feature type="domain" description="Carbohydrate kinase FGGY N-terminal" evidence="7">
    <location>
        <begin position="4"/>
        <end position="238"/>
    </location>
</feature>
<proteinExistence type="inferred from homology"/>
<organism evidence="9 10">
    <name type="scientific">Clostridium neonatale</name>
    <dbReference type="NCBI Taxonomy" id="137838"/>
    <lineage>
        <taxon>Bacteria</taxon>
        <taxon>Bacillati</taxon>
        <taxon>Bacillota</taxon>
        <taxon>Clostridia</taxon>
        <taxon>Eubacteriales</taxon>
        <taxon>Clostridiaceae</taxon>
        <taxon>Clostridium</taxon>
    </lineage>
</organism>
<dbReference type="InterPro" id="IPR050406">
    <property type="entry name" value="FGGY_Carb_Kinase"/>
</dbReference>
<comment type="caution">
    <text evidence="9">The sequence shown here is derived from an EMBL/GenBank/DDBJ whole genome shotgun (WGS) entry which is preliminary data.</text>
</comment>
<dbReference type="RefSeq" id="WP_125149383.1">
    <property type="nucleotide sequence ID" value="NZ_CAKJVF010000186.1"/>
</dbReference>
<evidence type="ECO:0000256" key="6">
    <source>
        <dbReference type="ARBA" id="ARBA00023308"/>
    </source>
</evidence>
<evidence type="ECO:0000259" key="7">
    <source>
        <dbReference type="Pfam" id="PF00370"/>
    </source>
</evidence>
<sequence length="465" mass="52457">MGSVLAVDLGASSGRAIIGKLENGKIDLKEISKFSNKPIYKRGVMSWDIDYLFSEIKKSIIEARKITEIESMGIDTWGVDFALLNEFGDLITFPAHYRDARTNDVLRRVSNLVSLQDLYRVTGNRIMEMNTLFQLLALREKNPQFFYQAKTILLMADLFNYLLTGKIATECSIASTTQLTNPYTKEWSEYILNSFELPSEIFPKIVGEGNCLGIIKPELGFGKMKVINVCQHDTASAFISIPSENRFLFISCGTWSLIGTELNNPILSEEAMKFNLTNESGYNRTTRLLKNCTGLWLIQELKRNYEEEGINYSYGEIAEMASSVSFNKCFINTDDEIFLESGDIRGKIIAYAKKTNQSIPNEPKEFFRCAYESLAHKYREAIQEIEIVTDESFEEIYIVGDGSETTFFCQLIANITGKKVIAGLTEATAIGNIAIQLIALKKVKDVSEARKIISNSFNLITYMPV</sequence>
<dbReference type="CDD" id="cd07771">
    <property type="entry name" value="ASKHA_NBD_FGGY_RhaB-like"/>
    <property type="match status" value="1"/>
</dbReference>
<dbReference type="InterPro" id="IPR043129">
    <property type="entry name" value="ATPase_NBD"/>
</dbReference>
<gene>
    <name evidence="9" type="primary">rhaB</name>
    <name evidence="9" type="ORF">CNEO2_490003</name>
</gene>
<evidence type="ECO:0000256" key="3">
    <source>
        <dbReference type="ARBA" id="ARBA00022741"/>
    </source>
</evidence>
<dbReference type="SUPFAM" id="SSF53067">
    <property type="entry name" value="Actin-like ATPase domain"/>
    <property type="match status" value="2"/>
</dbReference>
<dbReference type="Pfam" id="PF00370">
    <property type="entry name" value="FGGY_N"/>
    <property type="match status" value="1"/>
</dbReference>
<evidence type="ECO:0000313" key="10">
    <source>
        <dbReference type="Proteomes" id="UP001189143"/>
    </source>
</evidence>
<feature type="domain" description="Carbohydrate kinase FGGY C-terminal" evidence="8">
    <location>
        <begin position="249"/>
        <end position="439"/>
    </location>
</feature>
<dbReference type="GO" id="GO:0005524">
    <property type="term" value="F:ATP binding"/>
    <property type="evidence" value="ECO:0007669"/>
    <property type="project" value="UniProtKB-KW"/>
</dbReference>
<protein>
    <submittedName>
        <fullName evidence="9">Rhamnulokinase</fullName>
        <ecNumber evidence="9">2.7.1.5</ecNumber>
    </submittedName>
</protein>
<dbReference type="Proteomes" id="UP001189143">
    <property type="component" value="Unassembled WGS sequence"/>
</dbReference>
<dbReference type="Gene3D" id="3.30.420.40">
    <property type="match status" value="2"/>
</dbReference>
<dbReference type="InterPro" id="IPR013449">
    <property type="entry name" value="Rhamnulokinase"/>
</dbReference>
<comment type="similarity">
    <text evidence="1">Belongs to the FGGY kinase family.</text>
</comment>
<dbReference type="InterPro" id="IPR018485">
    <property type="entry name" value="FGGY_C"/>
</dbReference>
<evidence type="ECO:0000256" key="1">
    <source>
        <dbReference type="ARBA" id="ARBA00009156"/>
    </source>
</evidence>
<dbReference type="PANTHER" id="PTHR43095">
    <property type="entry name" value="SUGAR KINASE"/>
    <property type="match status" value="1"/>
</dbReference>